<keyword evidence="3" id="KW-1185">Reference proteome</keyword>
<organism evidence="2 3">
    <name type="scientific">Rhodocollybia butyracea</name>
    <dbReference type="NCBI Taxonomy" id="206335"/>
    <lineage>
        <taxon>Eukaryota</taxon>
        <taxon>Fungi</taxon>
        <taxon>Dikarya</taxon>
        <taxon>Basidiomycota</taxon>
        <taxon>Agaricomycotina</taxon>
        <taxon>Agaricomycetes</taxon>
        <taxon>Agaricomycetidae</taxon>
        <taxon>Agaricales</taxon>
        <taxon>Marasmiineae</taxon>
        <taxon>Omphalotaceae</taxon>
        <taxon>Rhodocollybia</taxon>
    </lineage>
</organism>
<dbReference type="EMBL" id="JADNRY010000101">
    <property type="protein sequence ID" value="KAF9065610.1"/>
    <property type="molecule type" value="Genomic_DNA"/>
</dbReference>
<name>A0A9P5U3D8_9AGAR</name>
<dbReference type="AlphaFoldDB" id="A0A9P5U3D8"/>
<feature type="compositionally biased region" description="Basic and acidic residues" evidence="1">
    <location>
        <begin position="137"/>
        <end position="146"/>
    </location>
</feature>
<gene>
    <name evidence="2" type="ORF">BDP27DRAFT_50383</name>
</gene>
<accession>A0A9P5U3D8</accession>
<feature type="region of interest" description="Disordered" evidence="1">
    <location>
        <begin position="124"/>
        <end position="146"/>
    </location>
</feature>
<evidence type="ECO:0000256" key="1">
    <source>
        <dbReference type="SAM" id="MobiDB-lite"/>
    </source>
</evidence>
<dbReference type="Proteomes" id="UP000772434">
    <property type="component" value="Unassembled WGS sequence"/>
</dbReference>
<proteinExistence type="predicted"/>
<comment type="caution">
    <text evidence="2">The sequence shown here is derived from an EMBL/GenBank/DDBJ whole genome shotgun (WGS) entry which is preliminary data.</text>
</comment>
<evidence type="ECO:0000313" key="2">
    <source>
        <dbReference type="EMBL" id="KAF9065610.1"/>
    </source>
</evidence>
<reference evidence="2" key="1">
    <citation type="submission" date="2020-11" db="EMBL/GenBank/DDBJ databases">
        <authorList>
            <consortium name="DOE Joint Genome Institute"/>
            <person name="Ahrendt S."/>
            <person name="Riley R."/>
            <person name="Andreopoulos W."/>
            <person name="Labutti K."/>
            <person name="Pangilinan J."/>
            <person name="Ruiz-Duenas F.J."/>
            <person name="Barrasa J.M."/>
            <person name="Sanchez-Garcia M."/>
            <person name="Camarero S."/>
            <person name="Miyauchi S."/>
            <person name="Serrano A."/>
            <person name="Linde D."/>
            <person name="Babiker R."/>
            <person name="Drula E."/>
            <person name="Ayuso-Fernandez I."/>
            <person name="Pacheco R."/>
            <person name="Padilla G."/>
            <person name="Ferreira P."/>
            <person name="Barriuso J."/>
            <person name="Kellner H."/>
            <person name="Castanera R."/>
            <person name="Alfaro M."/>
            <person name="Ramirez L."/>
            <person name="Pisabarro A.G."/>
            <person name="Kuo A."/>
            <person name="Tritt A."/>
            <person name="Lipzen A."/>
            <person name="He G."/>
            <person name="Yan M."/>
            <person name="Ng V."/>
            <person name="Cullen D."/>
            <person name="Martin F."/>
            <person name="Rosso M.-N."/>
            <person name="Henrissat B."/>
            <person name="Hibbett D."/>
            <person name="Martinez A.T."/>
            <person name="Grigoriev I.V."/>
        </authorList>
    </citation>
    <scope>NUCLEOTIDE SEQUENCE</scope>
    <source>
        <strain evidence="2">AH 40177</strain>
    </source>
</reference>
<feature type="compositionally biased region" description="Basic residues" evidence="1">
    <location>
        <begin position="127"/>
        <end position="136"/>
    </location>
</feature>
<sequence>MRRLLGSSQHTSTLPLTTIPYPHWWTCSASPLTTFPHPCQQTCWTSKNFRLPILSTYVRCANTVLQLTGGHTRRLTGGNARALQENVYPSRSLHRPDVQQANRSNWVDWTRRYSDAGVIISELNKRDKGKRKRHGRSRAEGGERKPDARRCAAVTWIFTTHVHVHVNHNHPILTRGHARHHCPSRSLRAFSPPSFGGQRSCCEAIPCVVPMHAHITIIVISHPHWWPCQKPSRCQKHPPGRSFHVCPV</sequence>
<evidence type="ECO:0000313" key="3">
    <source>
        <dbReference type="Proteomes" id="UP000772434"/>
    </source>
</evidence>
<protein>
    <submittedName>
        <fullName evidence="2">Uncharacterized protein</fullName>
    </submittedName>
</protein>